<dbReference type="STRING" id="85968.GCA_900073015_00013"/>
<dbReference type="SUPFAM" id="SSF51366">
    <property type="entry name" value="Ribulose-phoshate binding barrel"/>
    <property type="match status" value="2"/>
</dbReference>
<dbReference type="UniPathway" id="UPA00070">
    <property type="reaction ID" value="UER00120"/>
</dbReference>
<dbReference type="InterPro" id="IPR001754">
    <property type="entry name" value="OMPdeCOase_dom"/>
</dbReference>
<sequence>MAGAAFGQRLSAAIAERGPLCLGIDPHPELLARWGLGVDADGLAAFASTCVRAFAGFAIVKPQVAFFEAYGAAGFAVLEQTIAGLSESGVLVLADAKRGDIGSTMAAYAQAWAGDGPLASDAVTASPYLGFGSLTPLLDLAAERGRGVFVLAATSNPEGASVQRQRLPDGRTLAQAMVDEAAAVNRASASGAGASGLGASGLGASGLGASGLGASGSGVLGPRVLGSVGVVVGATLADPPDVSALGGPVLVPGVGAQGGRPEDLAGLGGARPGQLLPAVSREVLRAGPAVADLRAAAERLRDAVAHLA</sequence>
<dbReference type="GO" id="GO:0044205">
    <property type="term" value="P:'de novo' UMP biosynthetic process"/>
    <property type="evidence" value="ECO:0007669"/>
    <property type="project" value="UniProtKB-UniRule"/>
</dbReference>
<dbReference type="HAMAP" id="MF_01215">
    <property type="entry name" value="OMPdecase_type2"/>
    <property type="match status" value="1"/>
</dbReference>
<organism evidence="9 10">
    <name type="scientific">Mycolicibacterium brumae</name>
    <dbReference type="NCBI Taxonomy" id="85968"/>
    <lineage>
        <taxon>Bacteria</taxon>
        <taxon>Bacillati</taxon>
        <taxon>Actinomycetota</taxon>
        <taxon>Actinomycetes</taxon>
        <taxon>Mycobacteriales</taxon>
        <taxon>Mycobacteriaceae</taxon>
        <taxon>Mycolicibacterium</taxon>
    </lineage>
</organism>
<evidence type="ECO:0000256" key="3">
    <source>
        <dbReference type="ARBA" id="ARBA00022793"/>
    </source>
</evidence>
<evidence type="ECO:0000259" key="8">
    <source>
        <dbReference type="SMART" id="SM00934"/>
    </source>
</evidence>
<reference evidence="9 10" key="1">
    <citation type="journal article" date="2017" name="Infect. Genet. Evol.">
        <title>The new phylogeny of the genus Mycobacterium: The old and the news.</title>
        <authorList>
            <person name="Tortoli E."/>
            <person name="Fedrizzi T."/>
            <person name="Meehan C.J."/>
            <person name="Trovato A."/>
            <person name="Grottola A."/>
            <person name="Giacobazzi E."/>
            <person name="Serpini G.F."/>
            <person name="Tagliazucchi S."/>
            <person name="Fabio A."/>
            <person name="Bettua C."/>
            <person name="Bertorelli R."/>
            <person name="Frascaro F."/>
            <person name="De Sanctis V."/>
            <person name="Pecorari M."/>
            <person name="Jousson O."/>
            <person name="Segata N."/>
            <person name="Cirillo D.M."/>
        </authorList>
    </citation>
    <scope>NUCLEOTIDE SEQUENCE [LARGE SCALE GENOMIC DNA]</scope>
    <source>
        <strain evidence="9 10">CIP1034565</strain>
    </source>
</reference>
<comment type="catalytic activity">
    <reaction evidence="6 7">
        <text>orotidine 5'-phosphate + H(+) = UMP + CO2</text>
        <dbReference type="Rhea" id="RHEA:11596"/>
        <dbReference type="ChEBI" id="CHEBI:15378"/>
        <dbReference type="ChEBI" id="CHEBI:16526"/>
        <dbReference type="ChEBI" id="CHEBI:57538"/>
        <dbReference type="ChEBI" id="CHEBI:57865"/>
        <dbReference type="EC" id="4.1.1.23"/>
    </reaction>
</comment>
<dbReference type="InterPro" id="IPR013785">
    <property type="entry name" value="Aldolase_TIM"/>
</dbReference>
<dbReference type="OrthoDB" id="9808470at2"/>
<evidence type="ECO:0000256" key="2">
    <source>
        <dbReference type="ARBA" id="ARBA00008847"/>
    </source>
</evidence>
<keyword evidence="10" id="KW-1185">Reference proteome</keyword>
<keyword evidence="4 7" id="KW-0665">Pyrimidine biosynthesis</keyword>
<protein>
    <recommendedName>
        <fullName evidence="7">Orotidine 5'-phosphate decarboxylase</fullName>
        <ecNumber evidence="7">4.1.1.23</ecNumber>
    </recommendedName>
    <alternativeName>
        <fullName evidence="7">OMP decarboxylase</fullName>
        <shortName evidence="7">OMPDCase</shortName>
        <shortName evidence="7">OMPdecase</shortName>
    </alternativeName>
</protein>
<dbReference type="InterPro" id="IPR011995">
    <property type="entry name" value="OMPdecase_type-2"/>
</dbReference>
<evidence type="ECO:0000313" key="9">
    <source>
        <dbReference type="EMBL" id="PIB76185.1"/>
    </source>
</evidence>
<keyword evidence="5 7" id="KW-0456">Lyase</keyword>
<feature type="domain" description="Orotidine 5'-phosphate decarboxylase" evidence="8">
    <location>
        <begin position="19"/>
        <end position="296"/>
    </location>
</feature>
<dbReference type="AlphaFoldDB" id="A0A2G5PCX9"/>
<comment type="similarity">
    <text evidence="2 7">Belongs to the OMP decarboxylase family. Type 2 subfamily.</text>
</comment>
<dbReference type="PANTHER" id="PTHR43375">
    <property type="entry name" value="OROTIDINE 5'-PHOSPHATE DECARBOXYLASE"/>
    <property type="match status" value="1"/>
</dbReference>
<dbReference type="PROSITE" id="PS00156">
    <property type="entry name" value="OMPDECASE"/>
    <property type="match status" value="1"/>
</dbReference>
<evidence type="ECO:0000313" key="10">
    <source>
        <dbReference type="Proteomes" id="UP000230551"/>
    </source>
</evidence>
<comment type="pathway">
    <text evidence="1 7">Pyrimidine metabolism; UMP biosynthesis via de novo pathway; UMP from orotate: step 2/2.</text>
</comment>
<dbReference type="GO" id="GO:0006207">
    <property type="term" value="P:'de novo' pyrimidine nucleobase biosynthetic process"/>
    <property type="evidence" value="ECO:0007669"/>
    <property type="project" value="InterPro"/>
</dbReference>
<dbReference type="EMBL" id="PDCN02000006">
    <property type="protein sequence ID" value="PIB76185.1"/>
    <property type="molecule type" value="Genomic_DNA"/>
</dbReference>
<evidence type="ECO:0000256" key="5">
    <source>
        <dbReference type="ARBA" id="ARBA00023239"/>
    </source>
</evidence>
<dbReference type="NCBIfam" id="TIGR02127">
    <property type="entry name" value="pyrF_sub2"/>
    <property type="match status" value="1"/>
</dbReference>
<dbReference type="EC" id="4.1.1.23" evidence="7"/>
<dbReference type="CDD" id="cd04725">
    <property type="entry name" value="OMP_decarboxylase_like"/>
    <property type="match status" value="1"/>
</dbReference>
<dbReference type="SMART" id="SM00934">
    <property type="entry name" value="OMPdecase"/>
    <property type="match status" value="1"/>
</dbReference>
<dbReference type="InterPro" id="IPR018089">
    <property type="entry name" value="OMPdecase_AS"/>
</dbReference>
<dbReference type="Pfam" id="PF00215">
    <property type="entry name" value="OMPdecase"/>
    <property type="match status" value="1"/>
</dbReference>
<feature type="active site" description="Proton donor" evidence="7">
    <location>
        <position position="97"/>
    </location>
</feature>
<dbReference type="InterPro" id="IPR011060">
    <property type="entry name" value="RibuloseP-bd_barrel"/>
</dbReference>
<proteinExistence type="inferred from homology"/>
<keyword evidence="3 7" id="KW-0210">Decarboxylase</keyword>
<accession>A0A2G5PCX9</accession>
<dbReference type="Proteomes" id="UP000230551">
    <property type="component" value="Unassembled WGS sequence"/>
</dbReference>
<evidence type="ECO:0000256" key="7">
    <source>
        <dbReference type="HAMAP-Rule" id="MF_01215"/>
    </source>
</evidence>
<evidence type="ECO:0000256" key="4">
    <source>
        <dbReference type="ARBA" id="ARBA00022975"/>
    </source>
</evidence>
<dbReference type="Gene3D" id="3.20.20.70">
    <property type="entry name" value="Aldolase class I"/>
    <property type="match status" value="1"/>
</dbReference>
<evidence type="ECO:0000256" key="6">
    <source>
        <dbReference type="ARBA" id="ARBA00049157"/>
    </source>
</evidence>
<gene>
    <name evidence="7 9" type="primary">pyrF</name>
    <name evidence="9" type="ORF">CQY22_007360</name>
</gene>
<dbReference type="PANTHER" id="PTHR43375:SF1">
    <property type="entry name" value="OROTIDINE 5'-PHOSPHATE DECARBOXYLASE"/>
    <property type="match status" value="1"/>
</dbReference>
<name>A0A2G5PCX9_9MYCO</name>
<evidence type="ECO:0000256" key="1">
    <source>
        <dbReference type="ARBA" id="ARBA00004861"/>
    </source>
</evidence>
<comment type="caution">
    <text evidence="9">The sequence shown here is derived from an EMBL/GenBank/DDBJ whole genome shotgun (WGS) entry which is preliminary data.</text>
</comment>
<dbReference type="GO" id="GO:0004590">
    <property type="term" value="F:orotidine-5'-phosphate decarboxylase activity"/>
    <property type="evidence" value="ECO:0007669"/>
    <property type="project" value="UniProtKB-UniRule"/>
</dbReference>
<dbReference type="RefSeq" id="WP_090584622.1">
    <property type="nucleotide sequence ID" value="NZ_CP104302.1"/>
</dbReference>